<organism evidence="1 2">
    <name type="scientific">Pseudomonas putida</name>
    <name type="common">Arthrobacter siderocapsulatus</name>
    <dbReference type="NCBI Taxonomy" id="303"/>
    <lineage>
        <taxon>Bacteria</taxon>
        <taxon>Pseudomonadati</taxon>
        <taxon>Pseudomonadota</taxon>
        <taxon>Gammaproteobacteria</taxon>
        <taxon>Pseudomonadales</taxon>
        <taxon>Pseudomonadaceae</taxon>
        <taxon>Pseudomonas</taxon>
    </lineage>
</organism>
<dbReference type="EMBL" id="JADLKB010000002">
    <property type="protein sequence ID" value="MBF8734237.1"/>
    <property type="molecule type" value="Genomic_DNA"/>
</dbReference>
<evidence type="ECO:0000313" key="1">
    <source>
        <dbReference type="EMBL" id="MBF8734237.1"/>
    </source>
</evidence>
<accession>A0AAW4BMB2</accession>
<gene>
    <name evidence="1" type="ORF">IR015_02310</name>
</gene>
<dbReference type="RefSeq" id="WP_153549649.1">
    <property type="nucleotide sequence ID" value="NZ_JADLJW010000001.1"/>
</dbReference>
<evidence type="ECO:0000313" key="2">
    <source>
        <dbReference type="Proteomes" id="UP000639504"/>
    </source>
</evidence>
<protein>
    <submittedName>
        <fullName evidence="1">Uncharacterized protein</fullName>
    </submittedName>
</protein>
<comment type="caution">
    <text evidence="1">The sequence shown here is derived from an EMBL/GenBank/DDBJ whole genome shotgun (WGS) entry which is preliminary data.</text>
</comment>
<reference evidence="1" key="1">
    <citation type="submission" date="2020-10" db="EMBL/GenBank/DDBJ databases">
        <title>Genome sequences of Pseudomonas isolates.</title>
        <authorList>
            <person name="Wessels L."/>
            <person name="Reich F."/>
            <person name="Hammerl J."/>
        </authorList>
    </citation>
    <scope>NUCLEOTIDE SEQUENCE</scope>
    <source>
        <strain evidence="1">20-MO00640-0</strain>
    </source>
</reference>
<sequence length="89" mass="9347">MAIATRRGPGYLQRLKRKPGLLGCAEEALKVAVEYFTGLAAAGHDLAAHLQVLDVDSATGITLLVRQLGFQLIYDRASAFGGGPASALH</sequence>
<dbReference type="Proteomes" id="UP000639504">
    <property type="component" value="Unassembled WGS sequence"/>
</dbReference>
<dbReference type="AlphaFoldDB" id="A0AAW4BMB2"/>
<proteinExistence type="predicted"/>
<name>A0AAW4BMB2_PSEPU</name>